<dbReference type="AlphaFoldDB" id="A0A1V5T3D5"/>
<protein>
    <submittedName>
        <fullName evidence="3">DNA utilization protein GntX</fullName>
    </submittedName>
</protein>
<organism evidence="3">
    <name type="scientific">Candidatus Atribacter allofermentans</name>
    <dbReference type="NCBI Taxonomy" id="1852833"/>
    <lineage>
        <taxon>Bacteria</taxon>
        <taxon>Pseudomonadati</taxon>
        <taxon>Atribacterota</taxon>
        <taxon>Atribacteria</taxon>
        <taxon>Atribacterales</taxon>
        <taxon>Atribacteraceae</taxon>
        <taxon>Atribacter</taxon>
    </lineage>
</organism>
<proteinExistence type="inferred from homology"/>
<comment type="caution">
    <text evidence="3">The sequence shown here is derived from an EMBL/GenBank/DDBJ whole genome shotgun (WGS) entry which is preliminary data.</text>
</comment>
<dbReference type="InterPro" id="IPR051910">
    <property type="entry name" value="ComF/GntX_DNA_util-trans"/>
</dbReference>
<accession>A0A1V5T3D5</accession>
<dbReference type="Gene3D" id="3.40.50.2020">
    <property type="match status" value="1"/>
</dbReference>
<dbReference type="InterPro" id="IPR000836">
    <property type="entry name" value="PRTase_dom"/>
</dbReference>
<dbReference type="InterPro" id="IPR029057">
    <property type="entry name" value="PRTase-like"/>
</dbReference>
<dbReference type="SUPFAM" id="SSF53271">
    <property type="entry name" value="PRTase-like"/>
    <property type="match status" value="1"/>
</dbReference>
<sequence length="241" mass="27654">MLNRQGVGEGLLHFFFPQNCVNCKKYITESAGYPLCEVCEKMIRKDISPYCLICGRPVQNNRQIKCRRCREKPFSFDLARAITLYEPPIKNAIHAFKYRKILSLRILFIHLLVEFLSSNPFFRDIDGILPVPLHQSRLREREFNQAEILARGISEVLQKPLISKAVTRKKKTLPQVGLSMKERRLNLQGAFRVENEKFLAKKKILIIDDVLTSRSTVDSLSLVLRRAGSQTILVLALATGK</sequence>
<evidence type="ECO:0000259" key="2">
    <source>
        <dbReference type="Pfam" id="PF18912"/>
    </source>
</evidence>
<dbReference type="Pfam" id="PF18912">
    <property type="entry name" value="DZR_2"/>
    <property type="match status" value="1"/>
</dbReference>
<comment type="similarity">
    <text evidence="1">Belongs to the ComF/GntX family.</text>
</comment>
<gene>
    <name evidence="3" type="ORF">BWY41_00523</name>
</gene>
<reference evidence="3" key="1">
    <citation type="submission" date="2017-02" db="EMBL/GenBank/DDBJ databases">
        <title>Delving into the versatile metabolic prowess of the omnipresent phylum Bacteroidetes.</title>
        <authorList>
            <person name="Nobu M.K."/>
            <person name="Mei R."/>
            <person name="Narihiro T."/>
            <person name="Kuroda K."/>
            <person name="Liu W.-T."/>
        </authorList>
    </citation>
    <scope>NUCLEOTIDE SEQUENCE</scope>
    <source>
        <strain evidence="3">ADurb.Bin276</strain>
    </source>
</reference>
<dbReference type="PANTHER" id="PTHR47505">
    <property type="entry name" value="DNA UTILIZATION PROTEIN YHGH"/>
    <property type="match status" value="1"/>
</dbReference>
<dbReference type="PANTHER" id="PTHR47505:SF1">
    <property type="entry name" value="DNA UTILIZATION PROTEIN YHGH"/>
    <property type="match status" value="1"/>
</dbReference>
<evidence type="ECO:0000313" key="3">
    <source>
        <dbReference type="EMBL" id="OQA60752.1"/>
    </source>
</evidence>
<feature type="domain" description="Double zinc ribbon" evidence="2">
    <location>
        <begin position="11"/>
        <end position="70"/>
    </location>
</feature>
<evidence type="ECO:0000256" key="1">
    <source>
        <dbReference type="ARBA" id="ARBA00008007"/>
    </source>
</evidence>
<dbReference type="EMBL" id="MWBQ01000033">
    <property type="protein sequence ID" value="OQA60752.1"/>
    <property type="molecule type" value="Genomic_DNA"/>
</dbReference>
<name>A0A1V5T3D5_9BACT</name>
<dbReference type="CDD" id="cd06223">
    <property type="entry name" value="PRTases_typeI"/>
    <property type="match status" value="1"/>
</dbReference>
<dbReference type="InterPro" id="IPR044005">
    <property type="entry name" value="DZR_2"/>
</dbReference>
<dbReference type="Proteomes" id="UP000485569">
    <property type="component" value="Unassembled WGS sequence"/>
</dbReference>